<evidence type="ECO:0000256" key="6">
    <source>
        <dbReference type="ARBA" id="ARBA00022741"/>
    </source>
</evidence>
<dbReference type="Pfam" id="PF01259">
    <property type="entry name" value="SAICAR_synt"/>
    <property type="match status" value="1"/>
</dbReference>
<evidence type="ECO:0000256" key="10">
    <source>
        <dbReference type="ARBA" id="ARBA00048475"/>
    </source>
</evidence>
<comment type="pathway">
    <text evidence="1 11">Purine metabolism; IMP biosynthesis via de novo pathway; 5-amino-1-(5-phospho-D-ribosyl)imidazole-4-carboxamide from 5-amino-1-(5-phospho-D-ribosyl)imidazole-4-carboxylate: step 1/2.</text>
</comment>
<dbReference type="GO" id="GO:0009236">
    <property type="term" value="P:cobalamin biosynthetic process"/>
    <property type="evidence" value="ECO:0007669"/>
    <property type="project" value="InterPro"/>
</dbReference>
<comment type="caution">
    <text evidence="13">The sequence shown here is derived from an EMBL/GenBank/DDBJ whole genome shotgun (WGS) entry which is preliminary data.</text>
</comment>
<dbReference type="GO" id="GO:0004639">
    <property type="term" value="F:phosphoribosylaminoimidazolesuccinocarboxamide synthase activity"/>
    <property type="evidence" value="ECO:0007669"/>
    <property type="project" value="UniProtKB-UniRule"/>
</dbReference>
<dbReference type="EC" id="6.3.2.6" evidence="3 11"/>
<dbReference type="STRING" id="766136.BHF68_05270"/>
<organism evidence="13 14">
    <name type="scientific">Desulfuribacillus alkaliarsenatis</name>
    <dbReference type="NCBI Taxonomy" id="766136"/>
    <lineage>
        <taxon>Bacteria</taxon>
        <taxon>Bacillati</taxon>
        <taxon>Bacillota</taxon>
        <taxon>Desulfuribacillia</taxon>
        <taxon>Desulfuribacillales</taxon>
        <taxon>Desulfuribacillaceae</taxon>
        <taxon>Desulfuribacillus</taxon>
    </lineage>
</organism>
<dbReference type="CDD" id="cd01415">
    <property type="entry name" value="SAICAR_synt_PurC"/>
    <property type="match status" value="1"/>
</dbReference>
<dbReference type="RefSeq" id="WP_069643058.1">
    <property type="nucleotide sequence ID" value="NZ_MIJE01000022.1"/>
</dbReference>
<dbReference type="Gene3D" id="3.30.200.20">
    <property type="entry name" value="Phosphorylase Kinase, domain 1"/>
    <property type="match status" value="1"/>
</dbReference>
<sequence length="237" mass="27338">MQKGQMLYEGKAKKIFRTDDENIYWVVYKDDATAFNGAKKGQVANKGLLNNKISSLFFKMLKKEGIDNHFIENISENEQLIKKVEIINVEVVVRNVATGSLVKRLGFTEGEELSEPIVEFYYKNDALNDPFINEDHIKILKLADPGQVQQMREQGLRVNTVLKRFMEQLGIILVDFKLEFGVDSEGKVLLADEISPDTCRFWDIKTQEKLDKDRFRQDLGGVEEAYQEILKRLEAKI</sequence>
<keyword evidence="8 11" id="KW-0067">ATP-binding</keyword>
<dbReference type="PROSITE" id="PS01058">
    <property type="entry name" value="SAICAR_SYNTHETASE_2"/>
    <property type="match status" value="1"/>
</dbReference>
<evidence type="ECO:0000256" key="7">
    <source>
        <dbReference type="ARBA" id="ARBA00022755"/>
    </source>
</evidence>
<feature type="domain" description="SAICAR synthetase/ADE2 N-terminal" evidence="12">
    <location>
        <begin position="7"/>
        <end position="232"/>
    </location>
</feature>
<keyword evidence="14" id="KW-1185">Reference proteome</keyword>
<dbReference type="GO" id="GO:0005524">
    <property type="term" value="F:ATP binding"/>
    <property type="evidence" value="ECO:0007669"/>
    <property type="project" value="UniProtKB-KW"/>
</dbReference>
<keyword evidence="7 11" id="KW-0658">Purine biosynthesis</keyword>
<evidence type="ECO:0000256" key="9">
    <source>
        <dbReference type="ARBA" id="ARBA00030409"/>
    </source>
</evidence>
<evidence type="ECO:0000256" key="11">
    <source>
        <dbReference type="HAMAP-Rule" id="MF_00137"/>
    </source>
</evidence>
<dbReference type="PANTHER" id="PTHR43599">
    <property type="entry name" value="MULTIFUNCTIONAL PROTEIN ADE2"/>
    <property type="match status" value="1"/>
</dbReference>
<dbReference type="InterPro" id="IPR001636">
    <property type="entry name" value="SAICAR_synth"/>
</dbReference>
<keyword evidence="6 11" id="KW-0547">Nucleotide-binding</keyword>
<dbReference type="InterPro" id="IPR050089">
    <property type="entry name" value="SAICAR_synthetase"/>
</dbReference>
<proteinExistence type="inferred from homology"/>
<dbReference type="InterPro" id="IPR028923">
    <property type="entry name" value="SAICAR_synt/ADE2_N"/>
</dbReference>
<dbReference type="PANTHER" id="PTHR43599:SF3">
    <property type="entry name" value="SI:DKEY-6E2.2"/>
    <property type="match status" value="1"/>
</dbReference>
<protein>
    <recommendedName>
        <fullName evidence="4 11">Phosphoribosylaminoimidazole-succinocarboxamide synthase</fullName>
        <ecNumber evidence="3 11">6.3.2.6</ecNumber>
    </recommendedName>
    <alternativeName>
        <fullName evidence="9 11">SAICAR synthetase</fullName>
    </alternativeName>
</protein>
<dbReference type="GO" id="GO:0006189">
    <property type="term" value="P:'de novo' IMP biosynthetic process"/>
    <property type="evidence" value="ECO:0007669"/>
    <property type="project" value="UniProtKB-UniRule"/>
</dbReference>
<dbReference type="NCBIfam" id="TIGR00081">
    <property type="entry name" value="purC"/>
    <property type="match status" value="1"/>
</dbReference>
<dbReference type="AlphaFoldDB" id="A0A1E5G341"/>
<gene>
    <name evidence="11" type="primary">purC</name>
    <name evidence="13" type="ORF">BHF68_05270</name>
</gene>
<dbReference type="Proteomes" id="UP000094296">
    <property type="component" value="Unassembled WGS sequence"/>
</dbReference>
<dbReference type="OrthoDB" id="9801549at2"/>
<dbReference type="HAMAP" id="MF_00137">
    <property type="entry name" value="SAICAR_synth"/>
    <property type="match status" value="1"/>
</dbReference>
<evidence type="ECO:0000256" key="5">
    <source>
        <dbReference type="ARBA" id="ARBA00022598"/>
    </source>
</evidence>
<evidence type="ECO:0000256" key="3">
    <source>
        <dbReference type="ARBA" id="ARBA00012217"/>
    </source>
</evidence>
<dbReference type="InterPro" id="IPR018236">
    <property type="entry name" value="SAICAR_synthetase_CS"/>
</dbReference>
<evidence type="ECO:0000256" key="4">
    <source>
        <dbReference type="ARBA" id="ARBA00016460"/>
    </source>
</evidence>
<dbReference type="InterPro" id="IPR033934">
    <property type="entry name" value="SAICAR_synt_PurC"/>
</dbReference>
<accession>A0A1E5G341</accession>
<evidence type="ECO:0000256" key="2">
    <source>
        <dbReference type="ARBA" id="ARBA00010190"/>
    </source>
</evidence>
<dbReference type="FunFam" id="3.30.470.20:FF:000006">
    <property type="entry name" value="Phosphoribosylaminoimidazole-succinocarboxamide synthase"/>
    <property type="match status" value="1"/>
</dbReference>
<evidence type="ECO:0000256" key="8">
    <source>
        <dbReference type="ARBA" id="ARBA00022840"/>
    </source>
</evidence>
<comment type="similarity">
    <text evidence="2 11">Belongs to the SAICAR synthetase family.</text>
</comment>
<dbReference type="Gene3D" id="3.30.470.20">
    <property type="entry name" value="ATP-grasp fold, B domain"/>
    <property type="match status" value="1"/>
</dbReference>
<dbReference type="PROSITE" id="PS01057">
    <property type="entry name" value="SAICAR_SYNTHETASE_1"/>
    <property type="match status" value="1"/>
</dbReference>
<comment type="catalytic activity">
    <reaction evidence="10 11">
        <text>5-amino-1-(5-phospho-D-ribosyl)imidazole-4-carboxylate + L-aspartate + ATP = (2S)-2-[5-amino-1-(5-phospho-beta-D-ribosyl)imidazole-4-carboxamido]succinate + ADP + phosphate + 2 H(+)</text>
        <dbReference type="Rhea" id="RHEA:22628"/>
        <dbReference type="ChEBI" id="CHEBI:15378"/>
        <dbReference type="ChEBI" id="CHEBI:29991"/>
        <dbReference type="ChEBI" id="CHEBI:30616"/>
        <dbReference type="ChEBI" id="CHEBI:43474"/>
        <dbReference type="ChEBI" id="CHEBI:58443"/>
        <dbReference type="ChEBI" id="CHEBI:77657"/>
        <dbReference type="ChEBI" id="CHEBI:456216"/>
        <dbReference type="EC" id="6.3.2.6"/>
    </reaction>
</comment>
<dbReference type="SUPFAM" id="SSF56104">
    <property type="entry name" value="SAICAR synthase-like"/>
    <property type="match status" value="1"/>
</dbReference>
<dbReference type="UniPathway" id="UPA00074">
    <property type="reaction ID" value="UER00131"/>
</dbReference>
<evidence type="ECO:0000259" key="12">
    <source>
        <dbReference type="Pfam" id="PF01259"/>
    </source>
</evidence>
<evidence type="ECO:0000313" key="13">
    <source>
        <dbReference type="EMBL" id="OEF97012.1"/>
    </source>
</evidence>
<evidence type="ECO:0000256" key="1">
    <source>
        <dbReference type="ARBA" id="ARBA00004672"/>
    </source>
</evidence>
<dbReference type="EMBL" id="MIJE01000022">
    <property type="protein sequence ID" value="OEF97012.1"/>
    <property type="molecule type" value="Genomic_DNA"/>
</dbReference>
<reference evidence="13 14" key="1">
    <citation type="submission" date="2016-09" db="EMBL/GenBank/DDBJ databases">
        <title>Draft genome sequence for the type strain of Desulfuribacillus alkaliarsenatis AHT28, an obligately anaerobic, sulfidogenic bacterium isolated from Russian soda lake sediments.</title>
        <authorList>
            <person name="Abin C.A."/>
            <person name="Hollibaugh J.T."/>
        </authorList>
    </citation>
    <scope>NUCLEOTIDE SEQUENCE [LARGE SCALE GENOMIC DNA]</scope>
    <source>
        <strain evidence="13 14">AHT28</strain>
    </source>
</reference>
<evidence type="ECO:0000313" key="14">
    <source>
        <dbReference type="Proteomes" id="UP000094296"/>
    </source>
</evidence>
<keyword evidence="5 11" id="KW-0436">Ligase</keyword>
<name>A0A1E5G341_9FIRM</name>